<dbReference type="InterPro" id="IPR003661">
    <property type="entry name" value="HisK_dim/P_dom"/>
</dbReference>
<evidence type="ECO:0000256" key="7">
    <source>
        <dbReference type="ARBA" id="ARBA00022840"/>
    </source>
</evidence>
<organism evidence="14 15">
    <name type="scientific">Solidesulfovibrio carbinolicus</name>
    <dbReference type="NCBI Taxonomy" id="296842"/>
    <lineage>
        <taxon>Bacteria</taxon>
        <taxon>Pseudomonadati</taxon>
        <taxon>Thermodesulfobacteriota</taxon>
        <taxon>Desulfovibrionia</taxon>
        <taxon>Desulfovibrionales</taxon>
        <taxon>Desulfovibrionaceae</taxon>
        <taxon>Solidesulfovibrio</taxon>
    </lineage>
</organism>
<dbReference type="InterPro" id="IPR013767">
    <property type="entry name" value="PAS_fold"/>
</dbReference>
<keyword evidence="9" id="KW-0175">Coiled coil</keyword>
<dbReference type="Gene3D" id="3.30.450.20">
    <property type="entry name" value="PAS domain"/>
    <property type="match status" value="3"/>
</dbReference>
<keyword evidence="6" id="KW-0418">Kinase</keyword>
<reference evidence="14 15" key="1">
    <citation type="submission" date="2018-02" db="EMBL/GenBank/DDBJ databases">
        <title>Genome sequence of Desulfovibrio carbinolicus DSM 3852.</title>
        <authorList>
            <person name="Wilbanks E."/>
            <person name="Skennerton C.T."/>
            <person name="Orphan V.J."/>
        </authorList>
    </citation>
    <scope>NUCLEOTIDE SEQUENCE [LARGE SCALE GENOMIC DNA]</scope>
    <source>
        <strain evidence="14 15">DSM 3852</strain>
    </source>
</reference>
<dbReference type="PROSITE" id="PS50113">
    <property type="entry name" value="PAC"/>
    <property type="match status" value="3"/>
</dbReference>
<dbReference type="InterPro" id="IPR001638">
    <property type="entry name" value="Solute-binding_3/MltF_N"/>
</dbReference>
<dbReference type="PANTHER" id="PTHR43065:SF42">
    <property type="entry name" value="TWO-COMPONENT SENSOR PPRA"/>
    <property type="match status" value="1"/>
</dbReference>
<dbReference type="GO" id="GO:0000155">
    <property type="term" value="F:phosphorelay sensor kinase activity"/>
    <property type="evidence" value="ECO:0007669"/>
    <property type="project" value="InterPro"/>
</dbReference>
<evidence type="ECO:0000259" key="12">
    <source>
        <dbReference type="PROSITE" id="PS50112"/>
    </source>
</evidence>
<dbReference type="Gene3D" id="3.40.190.10">
    <property type="entry name" value="Periplasmic binding protein-like II"/>
    <property type="match status" value="2"/>
</dbReference>
<keyword evidence="3" id="KW-0597">Phosphoprotein</keyword>
<dbReference type="InterPro" id="IPR013656">
    <property type="entry name" value="PAS_4"/>
</dbReference>
<dbReference type="SMART" id="SM00091">
    <property type="entry name" value="PAS"/>
    <property type="match status" value="3"/>
</dbReference>
<evidence type="ECO:0000256" key="9">
    <source>
        <dbReference type="SAM" id="Coils"/>
    </source>
</evidence>
<evidence type="ECO:0000259" key="13">
    <source>
        <dbReference type="PROSITE" id="PS50113"/>
    </source>
</evidence>
<keyword evidence="7" id="KW-0067">ATP-binding</keyword>
<dbReference type="Pfam" id="PF02518">
    <property type="entry name" value="HATPase_c"/>
    <property type="match status" value="1"/>
</dbReference>
<dbReference type="PROSITE" id="PS50109">
    <property type="entry name" value="HIS_KIN"/>
    <property type="match status" value="1"/>
</dbReference>
<feature type="domain" description="PAC" evidence="13">
    <location>
        <begin position="671"/>
        <end position="723"/>
    </location>
</feature>
<dbReference type="SUPFAM" id="SSF55785">
    <property type="entry name" value="PYP-like sensor domain (PAS domain)"/>
    <property type="match status" value="3"/>
</dbReference>
<dbReference type="KEGG" id="dcb:C3Y92_15990"/>
<evidence type="ECO:0000256" key="5">
    <source>
        <dbReference type="ARBA" id="ARBA00022741"/>
    </source>
</evidence>
<evidence type="ECO:0000256" key="3">
    <source>
        <dbReference type="ARBA" id="ARBA00022553"/>
    </source>
</evidence>
<keyword evidence="4" id="KW-0808">Transferase</keyword>
<dbReference type="SMART" id="SM00086">
    <property type="entry name" value="PAC"/>
    <property type="match status" value="3"/>
</dbReference>
<keyword evidence="10" id="KW-0812">Transmembrane</keyword>
<dbReference type="InterPro" id="IPR035965">
    <property type="entry name" value="PAS-like_dom_sf"/>
</dbReference>
<proteinExistence type="predicted"/>
<keyword evidence="10" id="KW-1133">Transmembrane helix</keyword>
<keyword evidence="5" id="KW-0547">Nucleotide-binding</keyword>
<dbReference type="Pfam" id="PF00989">
    <property type="entry name" value="PAS"/>
    <property type="match status" value="1"/>
</dbReference>
<name>A0A4P6HT87_9BACT</name>
<dbReference type="CDD" id="cd01007">
    <property type="entry name" value="PBP2_BvgS_HisK_like"/>
    <property type="match status" value="1"/>
</dbReference>
<evidence type="ECO:0000313" key="14">
    <source>
        <dbReference type="EMBL" id="QAZ68648.1"/>
    </source>
</evidence>
<dbReference type="Pfam" id="PF13188">
    <property type="entry name" value="PAS_8"/>
    <property type="match status" value="1"/>
</dbReference>
<evidence type="ECO:0000256" key="1">
    <source>
        <dbReference type="ARBA" id="ARBA00000085"/>
    </source>
</evidence>
<keyword evidence="10" id="KW-0472">Membrane</keyword>
<dbReference type="InterPro" id="IPR036890">
    <property type="entry name" value="HATPase_C_sf"/>
</dbReference>
<dbReference type="PANTHER" id="PTHR43065">
    <property type="entry name" value="SENSOR HISTIDINE KINASE"/>
    <property type="match status" value="1"/>
</dbReference>
<feature type="transmembrane region" description="Helical" evidence="10">
    <location>
        <begin position="289"/>
        <end position="310"/>
    </location>
</feature>
<keyword evidence="8" id="KW-0902">Two-component regulatory system</keyword>
<dbReference type="SMART" id="SM00387">
    <property type="entry name" value="HATPase_c"/>
    <property type="match status" value="1"/>
</dbReference>
<dbReference type="SUPFAM" id="SSF55874">
    <property type="entry name" value="ATPase domain of HSP90 chaperone/DNA topoisomerase II/histidine kinase"/>
    <property type="match status" value="1"/>
</dbReference>
<dbReference type="InterPro" id="IPR001610">
    <property type="entry name" value="PAC"/>
</dbReference>
<dbReference type="InterPro" id="IPR000014">
    <property type="entry name" value="PAS"/>
</dbReference>
<dbReference type="SMART" id="SM00062">
    <property type="entry name" value="PBPb"/>
    <property type="match status" value="1"/>
</dbReference>
<evidence type="ECO:0000256" key="2">
    <source>
        <dbReference type="ARBA" id="ARBA00012438"/>
    </source>
</evidence>
<evidence type="ECO:0000256" key="4">
    <source>
        <dbReference type="ARBA" id="ARBA00022679"/>
    </source>
</evidence>
<dbReference type="Pfam" id="PF00512">
    <property type="entry name" value="HisKA"/>
    <property type="match status" value="1"/>
</dbReference>
<evidence type="ECO:0000313" key="15">
    <source>
        <dbReference type="Proteomes" id="UP000293296"/>
    </source>
</evidence>
<dbReference type="GO" id="GO:0005524">
    <property type="term" value="F:ATP binding"/>
    <property type="evidence" value="ECO:0007669"/>
    <property type="project" value="UniProtKB-KW"/>
</dbReference>
<dbReference type="SUPFAM" id="SSF47384">
    <property type="entry name" value="Homodimeric domain of signal transducing histidine kinase"/>
    <property type="match status" value="1"/>
</dbReference>
<keyword evidence="15" id="KW-1185">Reference proteome</keyword>
<dbReference type="Gene3D" id="3.30.565.10">
    <property type="entry name" value="Histidine kinase-like ATPase, C-terminal domain"/>
    <property type="match status" value="1"/>
</dbReference>
<protein>
    <recommendedName>
        <fullName evidence="2">histidine kinase</fullName>
        <ecNumber evidence="2">2.7.13.3</ecNumber>
    </recommendedName>
</protein>
<feature type="domain" description="Histidine kinase" evidence="11">
    <location>
        <begin position="736"/>
        <end position="982"/>
    </location>
</feature>
<dbReference type="PROSITE" id="PS50112">
    <property type="entry name" value="PAS"/>
    <property type="match status" value="2"/>
</dbReference>
<dbReference type="InterPro" id="IPR036097">
    <property type="entry name" value="HisK_dim/P_sf"/>
</dbReference>
<feature type="coiled-coil region" evidence="9">
    <location>
        <begin position="454"/>
        <end position="481"/>
    </location>
</feature>
<dbReference type="InterPro" id="IPR000700">
    <property type="entry name" value="PAS-assoc_C"/>
</dbReference>
<dbReference type="CDD" id="cd00082">
    <property type="entry name" value="HisKA"/>
    <property type="match status" value="1"/>
</dbReference>
<dbReference type="Pfam" id="PF08448">
    <property type="entry name" value="PAS_4"/>
    <property type="match status" value="1"/>
</dbReference>
<comment type="catalytic activity">
    <reaction evidence="1">
        <text>ATP + protein L-histidine = ADP + protein N-phospho-L-histidine.</text>
        <dbReference type="EC" id="2.7.13.3"/>
    </reaction>
</comment>
<dbReference type="NCBIfam" id="TIGR00229">
    <property type="entry name" value="sensory_box"/>
    <property type="match status" value="3"/>
</dbReference>
<evidence type="ECO:0000256" key="8">
    <source>
        <dbReference type="ARBA" id="ARBA00023012"/>
    </source>
</evidence>
<dbReference type="SUPFAM" id="SSF53850">
    <property type="entry name" value="Periplasmic binding protein-like II"/>
    <property type="match status" value="1"/>
</dbReference>
<sequence>MMQSRPGGAMPARNHGRAWCLGVRCLAWGLAVLLGLAAVAHAADIMSPEERAALAELKQIRLVYDWKYPPFEFLGEDGRFSGLAADFIKEIENSLGVAIRAEAERDWPALLESLKERRADMAPAMAYTAERAQYLLFTDPYVHLPTVVFTQKHFKHIDGLADLRGLRVGVVNGYVSHAFLKSNYPDTFTIVPVNNIQEGLRQTAFGDLDAFVENVGVASYYIEQEGLRNLRVAATTEHETALSMAVRSDRPLLFSAIQKALANIPQERRRALLDKWVHPQERQIRTLTWLLYAAIGLLSVTVALLGVLLYRSLALRRAYQNKAQELAAELERSLTFQQALRASEEKYRAIFDHAPIGIFRCTYGDGLQEVNAALARMHGFSSPEAMLGGLEHLPLNSYLRPQGSRDIRSALAVSPQGLRLEALLGRRDGQAFPAIINASLQYDAAGEPASINGLVEDVAERRQAEEALRESEARYRSVIENIQDMYYRTDREGRLVMLSPSTPRQLGYDSVDELLGRPAADFWMEPDKRHALLERIAVEGRVLDYEVTLKDKSGGPVLVSTTSAYYRDGEGRVLGVEGIFRDITGRKQLEMQLADQLAFQQALLDTIPYAVFYKGTDCRFLGFNKAYEDWFGVRRQDLIGKTVLDLDYLPAEDRAAYQAEDEAVIAGAEPVHKEMSIPLADGAVHQTLYSVTGFRLSGGASGGLIGVIVDITEHKKMQELMIQTEKMMSVGGLAAGMAHELNNPLGIILQSVQNMERRLSPALPGNLEVARRLGLEMDSIAAYMRARNIDEYLRGIQEAGDRAARIIRTMLDFSRSSQSLRASCNVNALLDMAVDLAANDYDLKKRYDFKGIRIERDYDPTLPPVECMETEIVQVLLNIIKNAAQAMADRGQRPDPPTLRLITRHDPDAARIEIRDNGPGMDEATRRRVFEPFFTTKPQGEGTGLGLSVGFFIIAQKHKGRISVASRLGQGTAFAVEIPLGDAQT</sequence>
<dbReference type="Gene3D" id="1.10.287.130">
    <property type="match status" value="1"/>
</dbReference>
<dbReference type="EC" id="2.7.13.3" evidence="2"/>
<dbReference type="InterPro" id="IPR003594">
    <property type="entry name" value="HATPase_dom"/>
</dbReference>
<evidence type="ECO:0000259" key="11">
    <source>
        <dbReference type="PROSITE" id="PS50109"/>
    </source>
</evidence>
<dbReference type="GO" id="GO:0006355">
    <property type="term" value="P:regulation of DNA-templated transcription"/>
    <property type="evidence" value="ECO:0007669"/>
    <property type="project" value="InterPro"/>
</dbReference>
<dbReference type="AlphaFoldDB" id="A0A4P6HT87"/>
<evidence type="ECO:0000256" key="6">
    <source>
        <dbReference type="ARBA" id="ARBA00022777"/>
    </source>
</evidence>
<dbReference type="Pfam" id="PF00497">
    <property type="entry name" value="SBP_bac_3"/>
    <property type="match status" value="1"/>
</dbReference>
<feature type="domain" description="PAC" evidence="13">
    <location>
        <begin position="418"/>
        <end position="470"/>
    </location>
</feature>
<gene>
    <name evidence="14" type="ORF">C3Y92_15990</name>
</gene>
<dbReference type="OrthoDB" id="5409807at2"/>
<dbReference type="EMBL" id="CP026538">
    <property type="protein sequence ID" value="QAZ68648.1"/>
    <property type="molecule type" value="Genomic_DNA"/>
</dbReference>
<dbReference type="SMART" id="SM00388">
    <property type="entry name" value="HisKA"/>
    <property type="match status" value="1"/>
</dbReference>
<accession>A0A4P6HT87</accession>
<dbReference type="InterPro" id="IPR005467">
    <property type="entry name" value="His_kinase_dom"/>
</dbReference>
<dbReference type="CDD" id="cd00130">
    <property type="entry name" value="PAS"/>
    <property type="match status" value="2"/>
</dbReference>
<feature type="domain" description="PAC" evidence="13">
    <location>
        <begin position="543"/>
        <end position="595"/>
    </location>
</feature>
<dbReference type="InterPro" id="IPR004358">
    <property type="entry name" value="Sig_transdc_His_kin-like_C"/>
</dbReference>
<evidence type="ECO:0000256" key="10">
    <source>
        <dbReference type="SAM" id="Phobius"/>
    </source>
</evidence>
<dbReference type="Proteomes" id="UP000293296">
    <property type="component" value="Chromosome"/>
</dbReference>
<dbReference type="PRINTS" id="PR00344">
    <property type="entry name" value="BCTRLSENSOR"/>
</dbReference>
<feature type="domain" description="PAS" evidence="12">
    <location>
        <begin position="596"/>
        <end position="668"/>
    </location>
</feature>
<feature type="domain" description="PAS" evidence="12">
    <location>
        <begin position="471"/>
        <end position="508"/>
    </location>
</feature>